<dbReference type="PANTHER" id="PTHR10513">
    <property type="entry name" value="DEOXYNUCLEOSIDE KINASE"/>
    <property type="match status" value="1"/>
</dbReference>
<evidence type="ECO:0000313" key="4">
    <source>
        <dbReference type="Proteomes" id="UP000008674"/>
    </source>
</evidence>
<dbReference type="InterPro" id="IPR031314">
    <property type="entry name" value="DNK_dom"/>
</dbReference>
<evidence type="ECO:0000256" key="1">
    <source>
        <dbReference type="SAM" id="MobiDB-lite"/>
    </source>
</evidence>
<dbReference type="InterPro" id="IPR027417">
    <property type="entry name" value="P-loop_NTPase"/>
</dbReference>
<evidence type="ECO:0000313" key="3">
    <source>
        <dbReference type="EMBL" id="ABC45866.1"/>
    </source>
</evidence>
<dbReference type="EMBL" id="CP000159">
    <property type="protein sequence ID" value="ABC45866.1"/>
    <property type="molecule type" value="Genomic_DNA"/>
</dbReference>
<sequence>MGRDEPPLKPPVRRRKSPSTPAGRARADDSAGCAPTFLPKLPRPMPPTTPPDALDYVAIEGAIGAGTTTLTELLADRFEADPVLERFEDNPFLERFYEDRERWAFQTQLAFLASRFRQQKELSERDLFRDFAVSDYTFDKDRIFARQTLSGDELQLYESLFRLMEPTVPSPDLVVYLRSSPERLLQNIEKRDRPYERDMDPGYIADLHEAYDQYFRQYERTPLLVVNVAEMDFVEHPADFRALVRHIVAPSDERSRYVHPS</sequence>
<feature type="region of interest" description="Disordered" evidence="1">
    <location>
        <begin position="1"/>
        <end position="48"/>
    </location>
</feature>
<keyword evidence="3" id="KW-0808">Transferase</keyword>
<feature type="domain" description="Deoxynucleoside kinase" evidence="2">
    <location>
        <begin position="58"/>
        <end position="247"/>
    </location>
</feature>
<organism evidence="3 4">
    <name type="scientific">Salinibacter ruber (strain DSM 13855 / M31)</name>
    <dbReference type="NCBI Taxonomy" id="309807"/>
    <lineage>
        <taxon>Bacteria</taxon>
        <taxon>Pseudomonadati</taxon>
        <taxon>Rhodothermota</taxon>
        <taxon>Rhodothermia</taxon>
        <taxon>Rhodothermales</taxon>
        <taxon>Salinibacteraceae</taxon>
        <taxon>Salinibacter</taxon>
    </lineage>
</organism>
<proteinExistence type="predicted"/>
<name>Q2S3Z3_SALRD</name>
<dbReference type="PANTHER" id="PTHR10513:SF46">
    <property type="entry name" value="DEOXYGUANOSINE KINASE"/>
    <property type="match status" value="1"/>
</dbReference>
<keyword evidence="4" id="KW-1185">Reference proteome</keyword>
<accession>Q2S3Z3</accession>
<dbReference type="AlphaFoldDB" id="Q2S3Z3"/>
<dbReference type="CDD" id="cd01673">
    <property type="entry name" value="dNK"/>
    <property type="match status" value="1"/>
</dbReference>
<dbReference type="Proteomes" id="UP000008674">
    <property type="component" value="Chromosome"/>
</dbReference>
<dbReference type="Pfam" id="PF01712">
    <property type="entry name" value="dNK"/>
    <property type="match status" value="1"/>
</dbReference>
<keyword evidence="3" id="KW-0418">Kinase</keyword>
<dbReference type="SUPFAM" id="SSF52540">
    <property type="entry name" value="P-loop containing nucleoside triphosphate hydrolases"/>
    <property type="match status" value="1"/>
</dbReference>
<dbReference type="EnsemblBacteria" id="ABC45866">
    <property type="protein sequence ID" value="ABC45866"/>
    <property type="gene ID" value="SRU_0956"/>
</dbReference>
<evidence type="ECO:0000259" key="2">
    <source>
        <dbReference type="Pfam" id="PF01712"/>
    </source>
</evidence>
<dbReference type="OrthoDB" id="9776634at2"/>
<dbReference type="GO" id="GO:0005737">
    <property type="term" value="C:cytoplasm"/>
    <property type="evidence" value="ECO:0007669"/>
    <property type="project" value="TreeGrafter"/>
</dbReference>
<dbReference type="HOGENOM" id="CLU_030466_2_0_10"/>
<dbReference type="InterPro" id="IPR050566">
    <property type="entry name" value="Deoxyribonucleoside_kinase"/>
</dbReference>
<dbReference type="PATRIC" id="fig|309807.25.peg.990"/>
<dbReference type="eggNOG" id="COG1428">
    <property type="taxonomic scope" value="Bacteria"/>
</dbReference>
<reference evidence="3 4" key="1">
    <citation type="journal article" date="2005" name="Proc. Natl. Acad. Sci. U.S.A.">
        <title>The genome of Salinibacter ruber: convergence and gene exchange among hyperhalophilic bacteria and archaea.</title>
        <authorList>
            <person name="Mongodin E.F."/>
            <person name="Nelson K.E."/>
            <person name="Daugherty S."/>
            <person name="Deboy R.T."/>
            <person name="Wister J."/>
            <person name="Khouri H."/>
            <person name="Weidman J."/>
            <person name="Walsh D.A."/>
            <person name="Papke R.T."/>
            <person name="Sanchez Perez G."/>
            <person name="Sharma A.K."/>
            <person name="Nesbo C.L."/>
            <person name="MacLeod D."/>
            <person name="Bapteste E."/>
            <person name="Doolittle W.F."/>
            <person name="Charlebois R.L."/>
            <person name="Legault B."/>
            <person name="Rodriguez-Valera F."/>
        </authorList>
    </citation>
    <scope>NUCLEOTIDE SEQUENCE [LARGE SCALE GENOMIC DNA]</scope>
    <source>
        <strain evidence="4">DSM 13855 / CECT 5946 / M31</strain>
    </source>
</reference>
<dbReference type="STRING" id="309807.SRU_0956"/>
<dbReference type="KEGG" id="sru:SRU_0956"/>
<gene>
    <name evidence="3" type="primary">dck</name>
    <name evidence="3" type="ordered locus">SRU_0956</name>
</gene>
<protein>
    <submittedName>
        <fullName evidence="3">Deoxyguanosine kinase/deoxyadenosine kinase subunit</fullName>
    </submittedName>
</protein>
<dbReference type="GO" id="GO:0019136">
    <property type="term" value="F:deoxynucleoside kinase activity"/>
    <property type="evidence" value="ECO:0007669"/>
    <property type="project" value="TreeGrafter"/>
</dbReference>
<dbReference type="Gene3D" id="3.40.50.300">
    <property type="entry name" value="P-loop containing nucleotide triphosphate hydrolases"/>
    <property type="match status" value="1"/>
</dbReference>